<dbReference type="Proteomes" id="UP000241007">
    <property type="component" value="Segment"/>
</dbReference>
<evidence type="ECO:0000313" key="2">
    <source>
        <dbReference type="Proteomes" id="UP000241007"/>
    </source>
</evidence>
<dbReference type="EMBL" id="MG515223">
    <property type="protein sequence ID" value="ATW62489.1"/>
    <property type="molecule type" value="Genomic_DNA"/>
</dbReference>
<sequence length="23" mass="2771">MRKVVVERLPDGRLRLKIVEVHK</sequence>
<keyword evidence="2" id="KW-1185">Reference proteome</keyword>
<reference evidence="1 2" key="1">
    <citation type="submission" date="2017-11" db="EMBL/GenBank/DDBJ databases">
        <authorList>
            <person name="Keri A.G."/>
            <person name="Ahn S.H."/>
            <person name="Alvarado I.A."/>
            <person name="Hartigan K.A."/>
            <person name="Shaffer C.D."/>
            <person name="Weston-Hafer K.A."/>
            <person name="Russell D.A."/>
            <person name="Pope W.H."/>
            <person name="Jacobs-Sera D."/>
            <person name="Hendrix R.W."/>
            <person name="Hatfull G.F."/>
        </authorList>
    </citation>
    <scope>NUCLEOTIDE SEQUENCE [LARGE SCALE GENOMIC DNA]</scope>
</reference>
<organism evidence="1 2">
    <name type="scientific">Streptomyces phage WRightOn</name>
    <dbReference type="NCBI Taxonomy" id="2053723"/>
    <lineage>
        <taxon>Viruses</taxon>
        <taxon>Duplodnaviria</taxon>
        <taxon>Heunggongvirae</taxon>
        <taxon>Uroviricota</taxon>
        <taxon>Caudoviricetes</taxon>
        <taxon>Beephvirinae</taxon>
        <taxon>Manuelvirus</taxon>
        <taxon>Manuelvirus wrighton</taxon>
    </lineage>
</organism>
<evidence type="ECO:0000313" key="1">
    <source>
        <dbReference type="EMBL" id="ATW62489.1"/>
    </source>
</evidence>
<protein>
    <submittedName>
        <fullName evidence="1">Uncharacterized protein</fullName>
    </submittedName>
</protein>
<proteinExistence type="predicted"/>
<name>A0A2H4PI60_9CAUD</name>
<accession>A0A2H4PI60</accession>
<gene>
    <name evidence="1" type="ORF">SEA_WRIGHTON_55</name>
</gene>